<dbReference type="eggNOG" id="ENOG502S889">
    <property type="taxonomic scope" value="Eukaryota"/>
</dbReference>
<dbReference type="HOGENOM" id="CLU_897653_0_0_1"/>
<name>G8BTE6_TETPH</name>
<dbReference type="GeneID" id="11531441"/>
<reference evidence="2 3" key="1">
    <citation type="journal article" date="2011" name="Proc. Natl. Acad. Sci. U.S.A.">
        <title>Evolutionary erosion of yeast sex chromosomes by mating-type switching accidents.</title>
        <authorList>
            <person name="Gordon J.L."/>
            <person name="Armisen D."/>
            <person name="Proux-Wera E."/>
            <person name="Oheigeartaigh S.S."/>
            <person name="Byrne K.P."/>
            <person name="Wolfe K.H."/>
        </authorList>
    </citation>
    <scope>NUCLEOTIDE SEQUENCE [LARGE SCALE GENOMIC DNA]</scope>
    <source>
        <strain evidence="3">ATCC 24235 / CBS 4417 / NBRC 1672 / NRRL Y-8282 / UCD 70-5</strain>
    </source>
</reference>
<dbReference type="InterPro" id="IPR018847">
    <property type="entry name" value="Monopolin_cplx_su_Mam1"/>
</dbReference>
<dbReference type="Proteomes" id="UP000005666">
    <property type="component" value="Chromosome 5"/>
</dbReference>
<accession>G8BTE6</accession>
<dbReference type="KEGG" id="tpf:TPHA_0E00790"/>
<proteinExistence type="predicted"/>
<dbReference type="RefSeq" id="XP_003685608.1">
    <property type="nucleotide sequence ID" value="XM_003685560.1"/>
</dbReference>
<evidence type="ECO:0000313" key="2">
    <source>
        <dbReference type="EMBL" id="CCE63174.1"/>
    </source>
</evidence>
<feature type="region of interest" description="Disordered" evidence="1">
    <location>
        <begin position="1"/>
        <end position="20"/>
    </location>
</feature>
<dbReference type="EMBL" id="HE612860">
    <property type="protein sequence ID" value="CCE63174.1"/>
    <property type="molecule type" value="Genomic_DNA"/>
</dbReference>
<dbReference type="STRING" id="1071381.G8BTE6"/>
<evidence type="ECO:0000313" key="3">
    <source>
        <dbReference type="Proteomes" id="UP000005666"/>
    </source>
</evidence>
<dbReference type="Pfam" id="PF10434">
    <property type="entry name" value="MAM1"/>
    <property type="match status" value="1"/>
</dbReference>
<dbReference type="OrthoDB" id="4070446at2759"/>
<protein>
    <submittedName>
        <fullName evidence="2">Uncharacterized protein</fullName>
    </submittedName>
</protein>
<organism evidence="2 3">
    <name type="scientific">Tetrapisispora phaffii (strain ATCC 24235 / CBS 4417 / NBRC 1672 / NRRL Y-8282 / UCD 70-5)</name>
    <name type="common">Yeast</name>
    <name type="synonym">Fabospora phaffii</name>
    <dbReference type="NCBI Taxonomy" id="1071381"/>
    <lineage>
        <taxon>Eukaryota</taxon>
        <taxon>Fungi</taxon>
        <taxon>Dikarya</taxon>
        <taxon>Ascomycota</taxon>
        <taxon>Saccharomycotina</taxon>
        <taxon>Saccharomycetes</taxon>
        <taxon>Saccharomycetales</taxon>
        <taxon>Saccharomycetaceae</taxon>
        <taxon>Tetrapisispora</taxon>
    </lineage>
</organism>
<keyword evidence="3" id="KW-1185">Reference proteome</keyword>
<dbReference type="AlphaFoldDB" id="G8BTE6"/>
<evidence type="ECO:0000256" key="1">
    <source>
        <dbReference type="SAM" id="MobiDB-lite"/>
    </source>
</evidence>
<gene>
    <name evidence="2" type="primary">TPHA0E00790</name>
    <name evidence="2" type="ordered locus">TPHA_0E00790</name>
</gene>
<sequence>MVKKNGPNGRLSHQKPLGSKNVNVVRNLKGAGKQDNQIKSSRVKVQKATHLHNGSLLEETLLHPLTGKQSATKNIDTQSKRTDNEMNKPLETEYKMSDDGTKTSIVNKLASNHPNSVQKIEDDRWLSTLSEENLLSLQREISQLEGMQFNCDHEFCHNLDSTLKKSDLNIGNFRVWFLFDLEMTADGLINLRNACYQKFIYNKVDIAWTKSNILKNTNSSKQLPCIQSDSLEFFPLEQISLRNIEIDLKNNSEDNRKNSNRLTDFSVNIVSMLESDEEEEVKHNHMIRNKKIAPTILSSRNKKRYLMLKL</sequence>